<feature type="region of interest" description="Disordered" evidence="1">
    <location>
        <begin position="57"/>
        <end position="83"/>
    </location>
</feature>
<feature type="compositionally biased region" description="Polar residues" evidence="1">
    <location>
        <begin position="63"/>
        <end position="72"/>
    </location>
</feature>
<dbReference type="AlphaFoldDB" id="A0A812WT88"/>
<feature type="non-terminal residue" evidence="2">
    <location>
        <position position="100"/>
    </location>
</feature>
<evidence type="ECO:0000256" key="1">
    <source>
        <dbReference type="SAM" id="MobiDB-lite"/>
    </source>
</evidence>
<accession>A0A812WT88</accession>
<dbReference type="Proteomes" id="UP000649617">
    <property type="component" value="Unassembled WGS sequence"/>
</dbReference>
<gene>
    <name evidence="2" type="ORF">SPIL2461_LOCUS19530</name>
</gene>
<reference evidence="2" key="1">
    <citation type="submission" date="2021-02" db="EMBL/GenBank/DDBJ databases">
        <authorList>
            <person name="Dougan E. K."/>
            <person name="Rhodes N."/>
            <person name="Thang M."/>
            <person name="Chan C."/>
        </authorList>
    </citation>
    <scope>NUCLEOTIDE SEQUENCE</scope>
</reference>
<protein>
    <submittedName>
        <fullName evidence="2">Uncharacterized protein</fullName>
    </submittedName>
</protein>
<name>A0A812WT88_SYMPI</name>
<organism evidence="2 3">
    <name type="scientific">Symbiodinium pilosum</name>
    <name type="common">Dinoflagellate</name>
    <dbReference type="NCBI Taxonomy" id="2952"/>
    <lineage>
        <taxon>Eukaryota</taxon>
        <taxon>Sar</taxon>
        <taxon>Alveolata</taxon>
        <taxon>Dinophyceae</taxon>
        <taxon>Suessiales</taxon>
        <taxon>Symbiodiniaceae</taxon>
        <taxon>Symbiodinium</taxon>
    </lineage>
</organism>
<keyword evidence="3" id="KW-1185">Reference proteome</keyword>
<evidence type="ECO:0000313" key="2">
    <source>
        <dbReference type="EMBL" id="CAE7696109.1"/>
    </source>
</evidence>
<proteinExistence type="predicted"/>
<sequence>MSILMLGESSVLDGNIDRGREYTKEASELFSSINDMEGVDKAQKTLEQIDEIAASQGAHVPTATKTPSQEASGPSVVVAAKEPRMSVEKARSLALNVAAE</sequence>
<comment type="caution">
    <text evidence="2">The sequence shown here is derived from an EMBL/GenBank/DDBJ whole genome shotgun (WGS) entry which is preliminary data.</text>
</comment>
<evidence type="ECO:0000313" key="3">
    <source>
        <dbReference type="Proteomes" id="UP000649617"/>
    </source>
</evidence>
<dbReference type="EMBL" id="CAJNIZ010044634">
    <property type="protein sequence ID" value="CAE7696109.1"/>
    <property type="molecule type" value="Genomic_DNA"/>
</dbReference>
<dbReference type="OrthoDB" id="429813at2759"/>